<dbReference type="AlphaFoldDB" id="A0A5C5G9A9"/>
<evidence type="ECO:0000313" key="4">
    <source>
        <dbReference type="Proteomes" id="UP000314011"/>
    </source>
</evidence>
<feature type="transmembrane region" description="Helical" evidence="1">
    <location>
        <begin position="46"/>
        <end position="63"/>
    </location>
</feature>
<dbReference type="InterPro" id="IPR002656">
    <property type="entry name" value="Acyl_transf_3_dom"/>
</dbReference>
<sequence>MQQVKPKSHVGELDGLRAVAALIVVLSHSANHGLLPAVLGHGFGEFGVLLFYGLSGCLMMRLASGRACTPTTAGEFALKRGARVLPLFLVVLILSPVLPGYEVETAGDFWRAAMLIDAPGVLWSIPVEVQFYTLFLLLWLADSYGRFRTGLVALLALQGALLLAGKASGNPDTSDIAHWLHAFLIGCVIAKLPSGRWLGIWLLPLLLLTPPVIRDALGLPVTATYKDPVALALAAVIILATTSRANITRPLSAPVLRWVGRYSFGLYLLHMPVLVVVAEHVSGPFAFSIVLCGSLTFAVAAHHLVELPAQRAILRPGHRALRGDGRNDRNVIAEPVARITYRQPTRQERPMTQTRRAFLKTATASAGAITVLPFAAKAQDQMSDTFETSAGDIIVHPIEHASFVMETPLGTIYCDPVGEADAYADYPAPDLILITHEHGDHFNADTLTALMGDETHLITNPNVHGMLPTDMMETAETLENGGSTTWNGLTIDAIPAHNTTEDRLNYHPPGRDNGYVLSFEDFRVYISGDTEPTEEMMALEDIDLAFLCMNLPYTMTAEQAAEAVQSFTPTYVYPYHYRGQDGGTQDPAEFAELAGDATEVKMGDWYAEGEI</sequence>
<dbReference type="Gene3D" id="3.60.15.10">
    <property type="entry name" value="Ribonuclease Z/Hydroxyacylglutathione hydrolase-like"/>
    <property type="match status" value="1"/>
</dbReference>
<keyword evidence="1" id="KW-1133">Transmembrane helix</keyword>
<feature type="transmembrane region" description="Helical" evidence="1">
    <location>
        <begin position="200"/>
        <end position="217"/>
    </location>
</feature>
<evidence type="ECO:0000256" key="1">
    <source>
        <dbReference type="SAM" id="Phobius"/>
    </source>
</evidence>
<feature type="transmembrane region" description="Helical" evidence="1">
    <location>
        <begin position="229"/>
        <end position="247"/>
    </location>
</feature>
<keyword evidence="4" id="KW-1185">Reference proteome</keyword>
<feature type="domain" description="Acyltransferase 3" evidence="2">
    <location>
        <begin position="12"/>
        <end position="300"/>
    </location>
</feature>
<name>A0A5C5G9A9_9RHOB</name>
<dbReference type="InterPro" id="IPR050114">
    <property type="entry name" value="UPF0173_UPF0282_UlaG_hydrolase"/>
</dbReference>
<feature type="transmembrane region" description="Helical" evidence="1">
    <location>
        <begin position="121"/>
        <end position="140"/>
    </location>
</feature>
<accession>A0A5C5G9A9</accession>
<dbReference type="PANTHER" id="PTHR43546">
    <property type="entry name" value="UPF0173 METAL-DEPENDENT HYDROLASE MJ1163-RELATED"/>
    <property type="match status" value="1"/>
</dbReference>
<feature type="transmembrane region" description="Helical" evidence="1">
    <location>
        <begin position="84"/>
        <end position="101"/>
    </location>
</feature>
<proteinExistence type="predicted"/>
<organism evidence="3 4">
    <name type="scientific">Pelagovum pacificum</name>
    <dbReference type="NCBI Taxonomy" id="2588711"/>
    <lineage>
        <taxon>Bacteria</taxon>
        <taxon>Pseudomonadati</taxon>
        <taxon>Pseudomonadota</taxon>
        <taxon>Alphaproteobacteria</taxon>
        <taxon>Rhodobacterales</taxon>
        <taxon>Paracoccaceae</taxon>
        <taxon>Pelagovum</taxon>
    </lineage>
</organism>
<dbReference type="EMBL" id="VFFF01000002">
    <property type="protein sequence ID" value="TNY31328.1"/>
    <property type="molecule type" value="Genomic_DNA"/>
</dbReference>
<feature type="transmembrane region" description="Helical" evidence="1">
    <location>
        <begin position="357"/>
        <end position="376"/>
    </location>
</feature>
<evidence type="ECO:0000259" key="2">
    <source>
        <dbReference type="Pfam" id="PF01757"/>
    </source>
</evidence>
<keyword evidence="1" id="KW-0472">Membrane</keyword>
<dbReference type="Pfam" id="PF01757">
    <property type="entry name" value="Acyl_transf_3"/>
    <property type="match status" value="1"/>
</dbReference>
<dbReference type="PANTHER" id="PTHR43546:SF3">
    <property type="entry name" value="UPF0173 METAL-DEPENDENT HYDROLASE MJ1163"/>
    <property type="match status" value="1"/>
</dbReference>
<comment type="caution">
    <text evidence="3">The sequence shown here is derived from an EMBL/GenBank/DDBJ whole genome shotgun (WGS) entry which is preliminary data.</text>
</comment>
<evidence type="ECO:0000313" key="3">
    <source>
        <dbReference type="EMBL" id="TNY31328.1"/>
    </source>
</evidence>
<dbReference type="InterPro" id="IPR036866">
    <property type="entry name" value="RibonucZ/Hydroxyglut_hydro"/>
</dbReference>
<dbReference type="SUPFAM" id="SSF56281">
    <property type="entry name" value="Metallo-hydrolase/oxidoreductase"/>
    <property type="match status" value="1"/>
</dbReference>
<dbReference type="Proteomes" id="UP000314011">
    <property type="component" value="Unassembled WGS sequence"/>
</dbReference>
<reference evidence="3 4" key="1">
    <citation type="submission" date="2019-06" db="EMBL/GenBank/DDBJ databases">
        <title>Genome of new Rhodobacteraceae sp. SM1903.</title>
        <authorList>
            <person name="Ren X."/>
        </authorList>
    </citation>
    <scope>NUCLEOTIDE SEQUENCE [LARGE SCALE GENOMIC DNA]</scope>
    <source>
        <strain evidence="3 4">SM1903</strain>
    </source>
</reference>
<dbReference type="GO" id="GO:0016747">
    <property type="term" value="F:acyltransferase activity, transferring groups other than amino-acyl groups"/>
    <property type="evidence" value="ECO:0007669"/>
    <property type="project" value="InterPro"/>
</dbReference>
<feature type="transmembrane region" description="Helical" evidence="1">
    <location>
        <begin position="284"/>
        <end position="305"/>
    </location>
</feature>
<feature type="transmembrane region" description="Helical" evidence="1">
    <location>
        <begin position="259"/>
        <end position="278"/>
    </location>
</feature>
<dbReference type="Pfam" id="PF13483">
    <property type="entry name" value="Lactamase_B_3"/>
    <property type="match status" value="1"/>
</dbReference>
<protein>
    <recommendedName>
        <fullName evidence="2">Acyltransferase 3 domain-containing protein</fullName>
    </recommendedName>
</protein>
<gene>
    <name evidence="3" type="ORF">FHY64_15020</name>
</gene>
<keyword evidence="1" id="KW-0812">Transmembrane</keyword>
<dbReference type="OrthoDB" id="9805728at2"/>